<dbReference type="AlphaFoldDB" id="A0A1E3PP41"/>
<name>A0A1E3PP41_9ASCO</name>
<accession>A0A1E3PP41</accession>
<dbReference type="EMBL" id="KV454407">
    <property type="protein sequence ID" value="ODQ67078.1"/>
    <property type="molecule type" value="Genomic_DNA"/>
</dbReference>
<dbReference type="Proteomes" id="UP000095009">
    <property type="component" value="Unassembled WGS sequence"/>
</dbReference>
<sequence>MTLLHAYTWPSARTEAQYLLNNVQYYRGKGTTEFPTRWVRTLGFRLYAGKRDRDKRHCQTACAEYLRLQY</sequence>
<gene>
    <name evidence="1" type="ORF">NADFUDRAFT_68989</name>
</gene>
<evidence type="ECO:0000313" key="1">
    <source>
        <dbReference type="EMBL" id="ODQ67078.1"/>
    </source>
</evidence>
<reference evidence="1 2" key="1">
    <citation type="journal article" date="2016" name="Proc. Natl. Acad. Sci. U.S.A.">
        <title>Comparative genomics of biotechnologically important yeasts.</title>
        <authorList>
            <person name="Riley R."/>
            <person name="Haridas S."/>
            <person name="Wolfe K.H."/>
            <person name="Lopes M.R."/>
            <person name="Hittinger C.T."/>
            <person name="Goeker M."/>
            <person name="Salamov A.A."/>
            <person name="Wisecaver J.H."/>
            <person name="Long T.M."/>
            <person name="Calvey C.H."/>
            <person name="Aerts A.L."/>
            <person name="Barry K.W."/>
            <person name="Choi C."/>
            <person name="Clum A."/>
            <person name="Coughlan A.Y."/>
            <person name="Deshpande S."/>
            <person name="Douglass A.P."/>
            <person name="Hanson S.J."/>
            <person name="Klenk H.-P."/>
            <person name="LaButti K.M."/>
            <person name="Lapidus A."/>
            <person name="Lindquist E.A."/>
            <person name="Lipzen A.M."/>
            <person name="Meier-Kolthoff J.P."/>
            <person name="Ohm R.A."/>
            <person name="Otillar R.P."/>
            <person name="Pangilinan J.L."/>
            <person name="Peng Y."/>
            <person name="Rokas A."/>
            <person name="Rosa C.A."/>
            <person name="Scheuner C."/>
            <person name="Sibirny A.A."/>
            <person name="Slot J.C."/>
            <person name="Stielow J.B."/>
            <person name="Sun H."/>
            <person name="Kurtzman C.P."/>
            <person name="Blackwell M."/>
            <person name="Grigoriev I.V."/>
            <person name="Jeffries T.W."/>
        </authorList>
    </citation>
    <scope>NUCLEOTIDE SEQUENCE [LARGE SCALE GENOMIC DNA]</scope>
    <source>
        <strain evidence="1 2">DSM 6958</strain>
    </source>
</reference>
<keyword evidence="2" id="KW-1185">Reference proteome</keyword>
<protein>
    <submittedName>
        <fullName evidence="1">Uncharacterized protein</fullName>
    </submittedName>
</protein>
<proteinExistence type="predicted"/>
<organism evidence="1 2">
    <name type="scientific">Nadsonia fulvescens var. elongata DSM 6958</name>
    <dbReference type="NCBI Taxonomy" id="857566"/>
    <lineage>
        <taxon>Eukaryota</taxon>
        <taxon>Fungi</taxon>
        <taxon>Dikarya</taxon>
        <taxon>Ascomycota</taxon>
        <taxon>Saccharomycotina</taxon>
        <taxon>Dipodascomycetes</taxon>
        <taxon>Dipodascales</taxon>
        <taxon>Dipodascales incertae sedis</taxon>
        <taxon>Nadsonia</taxon>
    </lineage>
</organism>
<evidence type="ECO:0000313" key="2">
    <source>
        <dbReference type="Proteomes" id="UP000095009"/>
    </source>
</evidence>